<keyword evidence="2" id="KW-0812">Transmembrane</keyword>
<feature type="region of interest" description="Disordered" evidence="1">
    <location>
        <begin position="261"/>
        <end position="281"/>
    </location>
</feature>
<dbReference type="EMBL" id="AP012204">
    <property type="protein sequence ID" value="BAK34062.1"/>
    <property type="molecule type" value="Genomic_DNA"/>
</dbReference>
<dbReference type="GO" id="GO:0008233">
    <property type="term" value="F:peptidase activity"/>
    <property type="evidence" value="ECO:0007669"/>
    <property type="project" value="InterPro"/>
</dbReference>
<name>F5XMY9_MICPN</name>
<dbReference type="Pfam" id="PF13367">
    <property type="entry name" value="PrsW-protease"/>
    <property type="match status" value="1"/>
</dbReference>
<dbReference type="eggNOG" id="COG2339">
    <property type="taxonomic scope" value="Bacteria"/>
</dbReference>
<keyword evidence="2" id="KW-0472">Membrane</keyword>
<evidence type="ECO:0000256" key="2">
    <source>
        <dbReference type="SAM" id="Phobius"/>
    </source>
</evidence>
<protein>
    <submittedName>
        <fullName evidence="3">Uncharacterized protein</fullName>
    </submittedName>
</protein>
<evidence type="ECO:0000256" key="1">
    <source>
        <dbReference type="SAM" id="MobiDB-lite"/>
    </source>
</evidence>
<dbReference type="Proteomes" id="UP000007947">
    <property type="component" value="Chromosome"/>
</dbReference>
<gene>
    <name evidence="3" type="ordered locus">MLP_10480</name>
</gene>
<feature type="transmembrane region" description="Helical" evidence="2">
    <location>
        <begin position="42"/>
        <end position="65"/>
    </location>
</feature>
<organism evidence="3 4">
    <name type="scientific">Microlunatus phosphovorus (strain ATCC 700054 / DSM 10555 / JCM 9379 / NBRC 101784 / NCIMB 13414 / VKM Ac-1990 / NM-1)</name>
    <dbReference type="NCBI Taxonomy" id="1032480"/>
    <lineage>
        <taxon>Bacteria</taxon>
        <taxon>Bacillati</taxon>
        <taxon>Actinomycetota</taxon>
        <taxon>Actinomycetes</taxon>
        <taxon>Propionibacteriales</taxon>
        <taxon>Propionibacteriaceae</taxon>
        <taxon>Microlunatus</taxon>
    </lineage>
</organism>
<dbReference type="HOGENOM" id="CLU_072997_0_0_11"/>
<keyword evidence="2" id="KW-1133">Transmembrane helix</keyword>
<feature type="transmembrane region" description="Helical" evidence="2">
    <location>
        <begin position="137"/>
        <end position="160"/>
    </location>
</feature>
<sequence>MMSELSARVPRRHRFAWLLVLVGGVAAYLIVLRTLVATQNPLYVPSLLLLGSAVVPAAVLVYAASGRQGSPVGAGVIAAVAGIGGVFGTVAAGTLEYDTLQRLGAVPMIMVGLIEESAKLVVPIVILIFVRRLRVPAAGVVIGVASGMGFATLETMGYGFSALLQTRSIAELDQTLLLRGLLSPAGHVAWTGITTAALWHVASAPRKGRAVLLFLGAFAGSVALHALWDGTNSVLVRAIVGLVSFGALLIVVRRSRRLGSANPIPPGPIPPDSMGTSVERA</sequence>
<feature type="transmembrane region" description="Helical" evidence="2">
    <location>
        <begin position="72"/>
        <end position="93"/>
    </location>
</feature>
<feature type="transmembrane region" description="Helical" evidence="2">
    <location>
        <begin position="105"/>
        <end position="130"/>
    </location>
</feature>
<keyword evidence="4" id="KW-1185">Reference proteome</keyword>
<feature type="transmembrane region" description="Helical" evidence="2">
    <location>
        <begin position="234"/>
        <end position="252"/>
    </location>
</feature>
<evidence type="ECO:0000313" key="4">
    <source>
        <dbReference type="Proteomes" id="UP000007947"/>
    </source>
</evidence>
<dbReference type="STRING" id="1032480.MLP_10480"/>
<proteinExistence type="predicted"/>
<dbReference type="InterPro" id="IPR026898">
    <property type="entry name" value="PrsW"/>
</dbReference>
<feature type="transmembrane region" description="Helical" evidence="2">
    <location>
        <begin position="15"/>
        <end position="36"/>
    </location>
</feature>
<dbReference type="PANTHER" id="PTHR36844">
    <property type="entry name" value="PROTEASE PRSW"/>
    <property type="match status" value="1"/>
</dbReference>
<reference evidence="3 4" key="1">
    <citation type="submission" date="2011-05" db="EMBL/GenBank/DDBJ databases">
        <title>Whole genome sequence of Microlunatus phosphovorus NM-1.</title>
        <authorList>
            <person name="Hosoyama A."/>
            <person name="Sasaki K."/>
            <person name="Harada T."/>
            <person name="Igarashi R."/>
            <person name="Kawakoshi A."/>
            <person name="Sasagawa M."/>
            <person name="Fukada J."/>
            <person name="Nakamura S."/>
            <person name="Katano Y."/>
            <person name="Hanada S."/>
            <person name="Kamagata Y."/>
            <person name="Nakamura N."/>
            <person name="Yamazaki S."/>
            <person name="Fujita N."/>
        </authorList>
    </citation>
    <scope>NUCLEOTIDE SEQUENCE [LARGE SCALE GENOMIC DNA]</scope>
    <source>
        <strain evidence="4">ATCC 700054 / DSM 10555 / JCM 9379 / NBRC 101784 / NCIMB 13414 / VKM Ac-1990 / NM-1</strain>
    </source>
</reference>
<dbReference type="AlphaFoldDB" id="F5XMY9"/>
<feature type="transmembrane region" description="Helical" evidence="2">
    <location>
        <begin position="211"/>
        <end position="228"/>
    </location>
</feature>
<dbReference type="KEGG" id="mph:MLP_10480"/>
<dbReference type="PANTHER" id="PTHR36844:SF1">
    <property type="entry name" value="PROTEASE PRSW"/>
    <property type="match status" value="1"/>
</dbReference>
<accession>F5XMY9</accession>
<feature type="transmembrane region" description="Helical" evidence="2">
    <location>
        <begin position="180"/>
        <end position="199"/>
    </location>
</feature>
<evidence type="ECO:0000313" key="3">
    <source>
        <dbReference type="EMBL" id="BAK34062.1"/>
    </source>
</evidence>